<dbReference type="GO" id="GO:0007155">
    <property type="term" value="P:cell adhesion"/>
    <property type="evidence" value="ECO:0007669"/>
    <property type="project" value="InterPro"/>
</dbReference>
<evidence type="ECO:0000256" key="3">
    <source>
        <dbReference type="ARBA" id="ARBA00022723"/>
    </source>
</evidence>
<evidence type="ECO:0000256" key="4">
    <source>
        <dbReference type="ARBA" id="ARBA00022729"/>
    </source>
</evidence>
<dbReference type="InterPro" id="IPR006129">
    <property type="entry name" value="AdhesinB"/>
</dbReference>
<dbReference type="RefSeq" id="WP_015236281.1">
    <property type="nucleotide sequence ID" value="NC_019793.1"/>
</dbReference>
<keyword evidence="3" id="KW-0479">Metal-binding</keyword>
<dbReference type="AlphaFoldDB" id="L0A3G2"/>
<dbReference type="PANTHER" id="PTHR42953:SF1">
    <property type="entry name" value="METAL-BINDING PROTEIN HI_0362-RELATED"/>
    <property type="match status" value="1"/>
</dbReference>
<feature type="chain" id="PRO_5003938994" evidence="6">
    <location>
        <begin position="19"/>
        <end position="307"/>
    </location>
</feature>
<keyword evidence="8" id="KW-1185">Reference proteome</keyword>
<dbReference type="OrthoDB" id="9810636at2"/>
<dbReference type="PATRIC" id="fig|937777.3.peg.2519"/>
<organism evidence="7 8">
    <name type="scientific">Deinococcus peraridilitoris (strain DSM 19664 / LMG 22246 / CIP 109416 / KR-200)</name>
    <dbReference type="NCBI Taxonomy" id="937777"/>
    <lineage>
        <taxon>Bacteria</taxon>
        <taxon>Thermotogati</taxon>
        <taxon>Deinococcota</taxon>
        <taxon>Deinococci</taxon>
        <taxon>Deinococcales</taxon>
        <taxon>Deinococcaceae</taxon>
        <taxon>Deinococcus</taxon>
    </lineage>
</organism>
<evidence type="ECO:0000313" key="8">
    <source>
        <dbReference type="Proteomes" id="UP000010467"/>
    </source>
</evidence>
<dbReference type="Proteomes" id="UP000010467">
    <property type="component" value="Chromosome"/>
</dbReference>
<comment type="similarity">
    <text evidence="5">Belongs to the bacterial solute-binding protein 9 family.</text>
</comment>
<proteinExistence type="inferred from homology"/>
<dbReference type="PANTHER" id="PTHR42953">
    <property type="entry name" value="HIGH-AFFINITY ZINC UPTAKE SYSTEM PROTEIN ZNUA-RELATED"/>
    <property type="match status" value="1"/>
</dbReference>
<gene>
    <name evidence="7" type="ordered locus">Deipe_2513</name>
</gene>
<dbReference type="InterPro" id="IPR006128">
    <property type="entry name" value="Lipoprotein_PsaA-like"/>
</dbReference>
<dbReference type="KEGG" id="dpd:Deipe_2513"/>
<dbReference type="HOGENOM" id="CLU_016838_1_1_0"/>
<evidence type="ECO:0000256" key="5">
    <source>
        <dbReference type="RuleBase" id="RU003512"/>
    </source>
</evidence>
<dbReference type="STRING" id="937777.Deipe_2513"/>
<keyword evidence="4 6" id="KW-0732">Signal</keyword>
<dbReference type="Gene3D" id="3.40.50.1980">
    <property type="entry name" value="Nitrogenase molybdenum iron protein domain"/>
    <property type="match status" value="2"/>
</dbReference>
<dbReference type="GO" id="GO:0046872">
    <property type="term" value="F:metal ion binding"/>
    <property type="evidence" value="ECO:0007669"/>
    <property type="project" value="UniProtKB-KW"/>
</dbReference>
<dbReference type="InterPro" id="IPR006127">
    <property type="entry name" value="ZnuA-like"/>
</dbReference>
<dbReference type="GO" id="GO:0030001">
    <property type="term" value="P:metal ion transport"/>
    <property type="evidence" value="ECO:0007669"/>
    <property type="project" value="InterPro"/>
</dbReference>
<evidence type="ECO:0000256" key="6">
    <source>
        <dbReference type="SAM" id="SignalP"/>
    </source>
</evidence>
<protein>
    <submittedName>
        <fullName evidence="7">ABC-type metal ion transport system, periplasmic component/surface adhesin</fullName>
    </submittedName>
</protein>
<dbReference type="eggNOG" id="COG0803">
    <property type="taxonomic scope" value="Bacteria"/>
</dbReference>
<feature type="signal peptide" evidence="6">
    <location>
        <begin position="1"/>
        <end position="18"/>
    </location>
</feature>
<dbReference type="PRINTS" id="PR00690">
    <property type="entry name" value="ADHESNFAMILY"/>
</dbReference>
<dbReference type="GO" id="GO:0030313">
    <property type="term" value="C:cell envelope"/>
    <property type="evidence" value="ECO:0007669"/>
    <property type="project" value="UniProtKB-SubCell"/>
</dbReference>
<comment type="subcellular location">
    <subcellularLocation>
        <location evidence="1">Cell envelope</location>
    </subcellularLocation>
</comment>
<dbReference type="InterPro" id="IPR050492">
    <property type="entry name" value="Bact_metal-bind_prot9"/>
</dbReference>
<dbReference type="PRINTS" id="PR00691">
    <property type="entry name" value="ADHESINB"/>
</dbReference>
<name>L0A3G2_DEIPD</name>
<dbReference type="EMBL" id="CP003382">
    <property type="protein sequence ID" value="AFZ67979.1"/>
    <property type="molecule type" value="Genomic_DNA"/>
</dbReference>
<evidence type="ECO:0000256" key="1">
    <source>
        <dbReference type="ARBA" id="ARBA00004196"/>
    </source>
</evidence>
<accession>L0A3G2</accession>
<keyword evidence="2 5" id="KW-0813">Transport</keyword>
<evidence type="ECO:0000256" key="2">
    <source>
        <dbReference type="ARBA" id="ARBA00022448"/>
    </source>
</evidence>
<sequence>MKQMSLLTTLLVTGSALAQTPQTAPPLKVVGSFSMVSDMVRTVGGTRVQVTNLVPVNGDTHSYQPSTGDIRAVAGARLIFQNGAGLENWFDRLRQSAAPSARVVTLTQGLKLRAAEEHAGEDEEHAEAGHGEFDPHAWWDADHAVSYVGRIRDALTQADPAGRTTYANNARTYIAQIQALDAYARKRVAELPKAQRKLVTNHDALGYFAHRYGFTVVGEVFPGRGTEQAPSAQDTARLIRAIKAQGVKAIFTENTVNARLAQSVSRETGARIAPPLYTDALGQPGSAGDTFLKAFRYNVDTIVNALK</sequence>
<dbReference type="Pfam" id="PF01297">
    <property type="entry name" value="ZnuA"/>
    <property type="match status" value="1"/>
</dbReference>
<dbReference type="SUPFAM" id="SSF53807">
    <property type="entry name" value="Helical backbone' metal receptor"/>
    <property type="match status" value="1"/>
</dbReference>
<evidence type="ECO:0000313" key="7">
    <source>
        <dbReference type="EMBL" id="AFZ67979.1"/>
    </source>
</evidence>
<reference evidence="8" key="1">
    <citation type="submission" date="2012-03" db="EMBL/GenBank/DDBJ databases">
        <title>Complete sequence of chromosome of Deinococcus peraridilitoris DSM 19664.</title>
        <authorList>
            <person name="Lucas S."/>
            <person name="Copeland A."/>
            <person name="Lapidus A."/>
            <person name="Glavina del Rio T."/>
            <person name="Dalin E."/>
            <person name="Tice H."/>
            <person name="Bruce D."/>
            <person name="Goodwin L."/>
            <person name="Pitluck S."/>
            <person name="Peters L."/>
            <person name="Mikhailova N."/>
            <person name="Lu M."/>
            <person name="Kyrpides N."/>
            <person name="Mavromatis K."/>
            <person name="Ivanova N."/>
            <person name="Brettin T."/>
            <person name="Detter J.C."/>
            <person name="Han C."/>
            <person name="Larimer F."/>
            <person name="Land M."/>
            <person name="Hauser L."/>
            <person name="Markowitz V."/>
            <person name="Cheng J.-F."/>
            <person name="Hugenholtz P."/>
            <person name="Woyke T."/>
            <person name="Wu D."/>
            <person name="Pukall R."/>
            <person name="Steenblock K."/>
            <person name="Brambilla E."/>
            <person name="Klenk H.-P."/>
            <person name="Eisen J.A."/>
        </authorList>
    </citation>
    <scope>NUCLEOTIDE SEQUENCE [LARGE SCALE GENOMIC DNA]</scope>
    <source>
        <strain evidence="8">DSM 19664 / LMG 22246 / CIP 109416 / KR-200</strain>
    </source>
</reference>